<dbReference type="PROSITE" id="PS51704">
    <property type="entry name" value="GP_PDE"/>
    <property type="match status" value="1"/>
</dbReference>
<dbReference type="PANTHER" id="PTHR22958:SF1">
    <property type="entry name" value="GLYCEROPHOSPHOCHOLINE PHOSPHODIESTERASE GPCPD1"/>
    <property type="match status" value="1"/>
</dbReference>
<dbReference type="AlphaFoldDB" id="A0A7J7IGB4"/>
<sequence>MDLAEWRQASARLLRRTHVDGSALDYTSDQESGTAVSLHRASRRERPSSSLSGDVDQGISFVSSVESMCFQPELGVSGALPGDDLDHQPVQGIGHARSIPRGDSPAVEGSTAAASVRVHRPCHRCDSSRSTIRDTMPTLEEVLRQVPSFVHILMEIKYPIPETLREHAIPVPERNYLVDCILENVFRVAFADRRAKDADPCSSLRSRVSFLSFDPEICLLLRRKQNLCRVMFLCSEDRDGDLVPTDQRRMRAECALHFAHQAGLSGVVFFNEIVLAAGPPLIRLAHQVYKLLIMCYGRSNAVPECAIQLLEWQVDGIITDRVGYVARSLIQRQPAVVDHREASRV</sequence>
<name>A0A7J7IGB4_9RHOD</name>
<dbReference type="EMBL" id="VWRR01000011">
    <property type="protein sequence ID" value="KAF6002145.1"/>
    <property type="molecule type" value="Genomic_DNA"/>
</dbReference>
<feature type="region of interest" description="Disordered" evidence="2">
    <location>
        <begin position="24"/>
        <end position="56"/>
    </location>
</feature>
<dbReference type="GO" id="GO:0046475">
    <property type="term" value="P:glycerophospholipid catabolic process"/>
    <property type="evidence" value="ECO:0007669"/>
    <property type="project" value="TreeGrafter"/>
</dbReference>
<dbReference type="Proteomes" id="UP000530660">
    <property type="component" value="Unassembled WGS sequence"/>
</dbReference>
<organism evidence="4 5">
    <name type="scientific">Cyanidiococcus yangmingshanensis</name>
    <dbReference type="NCBI Taxonomy" id="2690220"/>
    <lineage>
        <taxon>Eukaryota</taxon>
        <taxon>Rhodophyta</taxon>
        <taxon>Bangiophyceae</taxon>
        <taxon>Cyanidiales</taxon>
        <taxon>Cyanidiaceae</taxon>
        <taxon>Cyanidiococcus</taxon>
    </lineage>
</organism>
<dbReference type="InterPro" id="IPR017946">
    <property type="entry name" value="PLC-like_Pdiesterase_TIM-brl"/>
</dbReference>
<dbReference type="InterPro" id="IPR030395">
    <property type="entry name" value="GP_PDE_dom"/>
</dbReference>
<accession>A0A7J7IGB4</accession>
<dbReference type="GO" id="GO:0008081">
    <property type="term" value="F:phosphoric diester hydrolase activity"/>
    <property type="evidence" value="ECO:0007669"/>
    <property type="project" value="InterPro"/>
</dbReference>
<evidence type="ECO:0000313" key="4">
    <source>
        <dbReference type="EMBL" id="KAF6002145.1"/>
    </source>
</evidence>
<feature type="region of interest" description="Disordered" evidence="2">
    <location>
        <begin position="90"/>
        <end position="109"/>
    </location>
</feature>
<dbReference type="Gene3D" id="3.20.20.190">
    <property type="entry name" value="Phosphatidylinositol (PI) phosphodiesterase"/>
    <property type="match status" value="1"/>
</dbReference>
<dbReference type="InterPro" id="IPR051578">
    <property type="entry name" value="GDPD"/>
</dbReference>
<proteinExistence type="predicted"/>
<evidence type="ECO:0000256" key="2">
    <source>
        <dbReference type="SAM" id="MobiDB-lite"/>
    </source>
</evidence>
<evidence type="ECO:0000256" key="1">
    <source>
        <dbReference type="ARBA" id="ARBA00022801"/>
    </source>
</evidence>
<keyword evidence="1" id="KW-0378">Hydrolase</keyword>
<dbReference type="PANTHER" id="PTHR22958">
    <property type="entry name" value="GLYCEROPHOSPHORYL DIESTER PHOSPHODIESTERASE"/>
    <property type="match status" value="1"/>
</dbReference>
<feature type="compositionally biased region" description="Polar residues" evidence="2">
    <location>
        <begin position="25"/>
        <end position="35"/>
    </location>
</feature>
<reference evidence="4 5" key="1">
    <citation type="journal article" date="2020" name="J. Phycol.">
        <title>Comparative genome analysis reveals Cyanidiococcus gen. nov., a new extremophilic red algal genus sister to Cyanidioschyzon (Cyanidioschyzonaceae, Rhodophyta).</title>
        <authorList>
            <person name="Liu S.-L."/>
            <person name="Chiang Y.-R."/>
            <person name="Yoon H.S."/>
            <person name="Fu H.-Y."/>
        </authorList>
    </citation>
    <scope>NUCLEOTIDE SEQUENCE [LARGE SCALE GENOMIC DNA]</scope>
    <source>
        <strain evidence="4 5">THAL066</strain>
    </source>
</reference>
<evidence type="ECO:0000313" key="5">
    <source>
        <dbReference type="Proteomes" id="UP000530660"/>
    </source>
</evidence>
<evidence type="ECO:0000259" key="3">
    <source>
        <dbReference type="PROSITE" id="PS51704"/>
    </source>
</evidence>
<comment type="caution">
    <text evidence="4">The sequence shown here is derived from an EMBL/GenBank/DDBJ whole genome shotgun (WGS) entry which is preliminary data.</text>
</comment>
<keyword evidence="5" id="KW-1185">Reference proteome</keyword>
<dbReference type="Pfam" id="PF03009">
    <property type="entry name" value="GDPD"/>
    <property type="match status" value="1"/>
</dbReference>
<feature type="domain" description="GP-PDE" evidence="3">
    <location>
        <begin position="1"/>
        <end position="329"/>
    </location>
</feature>
<gene>
    <name evidence="4" type="ORF">F1559_001326</name>
</gene>
<dbReference type="OrthoDB" id="1058301at2759"/>
<protein>
    <recommendedName>
        <fullName evidence="3">GP-PDE domain-containing protein</fullName>
    </recommendedName>
</protein>
<dbReference type="SUPFAM" id="SSF51695">
    <property type="entry name" value="PLC-like phosphodiesterases"/>
    <property type="match status" value="1"/>
</dbReference>